<dbReference type="Proteomes" id="UP000002812">
    <property type="component" value="Unassembled WGS sequence"/>
</dbReference>
<dbReference type="OrthoDB" id="2818448at2759"/>
<gene>
    <name evidence="2" type="ORF">Ao3042_06650</name>
</gene>
<evidence type="ECO:0000313" key="3">
    <source>
        <dbReference type="Proteomes" id="UP000002812"/>
    </source>
</evidence>
<proteinExistence type="predicted"/>
<dbReference type="HOGENOM" id="CLU_1440755_0_0_1"/>
<dbReference type="AlphaFoldDB" id="I8TSU2"/>
<organism evidence="2 3">
    <name type="scientific">Aspergillus oryzae (strain 3.042)</name>
    <name type="common">Yellow koji mold</name>
    <dbReference type="NCBI Taxonomy" id="1160506"/>
    <lineage>
        <taxon>Eukaryota</taxon>
        <taxon>Fungi</taxon>
        <taxon>Dikarya</taxon>
        <taxon>Ascomycota</taxon>
        <taxon>Pezizomycotina</taxon>
        <taxon>Eurotiomycetes</taxon>
        <taxon>Eurotiomycetidae</taxon>
        <taxon>Eurotiales</taxon>
        <taxon>Aspergillaceae</taxon>
        <taxon>Aspergillus</taxon>
        <taxon>Aspergillus subgen. Circumdati</taxon>
    </lineage>
</organism>
<feature type="region of interest" description="Disordered" evidence="1">
    <location>
        <begin position="14"/>
        <end position="50"/>
    </location>
</feature>
<reference evidence="3" key="2">
    <citation type="submission" date="2012-06" db="EMBL/GenBank/DDBJ databases">
        <title>Comparative genomic analyses of Aspergillus oryzae 3.042 and A. oryzae RIB40 for soy-sauce fermentation.</title>
        <authorList>
            <person name="Zhao G."/>
            <person name="Hou L."/>
            <person name="Wang C."/>
            <person name="Cao X."/>
        </authorList>
    </citation>
    <scope>NUCLEOTIDE SEQUENCE [LARGE SCALE GENOMIC DNA]</scope>
    <source>
        <strain evidence="3">3.042</strain>
    </source>
</reference>
<comment type="caution">
    <text evidence="2">The sequence shown here is derived from an EMBL/GenBank/DDBJ whole genome shotgun (WGS) entry which is preliminary data.</text>
</comment>
<reference evidence="2 3" key="1">
    <citation type="journal article" date="2012" name="Eukaryot. Cell">
        <title>Draft genome sequence of Aspergillus oryzae strain 3.042.</title>
        <authorList>
            <person name="Zhao G."/>
            <person name="Yao Y."/>
            <person name="Qi W."/>
            <person name="Wang C."/>
            <person name="Hou L."/>
            <person name="Zeng B."/>
            <person name="Cao X."/>
        </authorList>
    </citation>
    <scope>NUCLEOTIDE SEQUENCE [LARGE SCALE GENOMIC DNA]</scope>
    <source>
        <strain evidence="2 3">3.042</strain>
    </source>
</reference>
<name>I8TSU2_ASPO3</name>
<protein>
    <submittedName>
        <fullName evidence="2">Uncharacterized protein</fullName>
    </submittedName>
</protein>
<evidence type="ECO:0000256" key="1">
    <source>
        <dbReference type="SAM" id="MobiDB-lite"/>
    </source>
</evidence>
<sequence length="188" mass="20689">MILYRYYPAPPPDPIRKATHHINPPSLSPRIPIPKRKPHPPKPVQSNPKTQSKMRIISIGLLLLASAFTAQACTYCQCEFEDGSHCCVYSDATQGNLDCPSVCKNAHRADGKTSDDGMPGTACNAGGKYKCASAFTALDRFDGVAMDFLHICGTKHLEILVLCLNLYEGNSMLKFQNRGFNDMVMPIE</sequence>
<dbReference type="EMBL" id="AKHY01000152">
    <property type="protein sequence ID" value="EIT77128.1"/>
    <property type="molecule type" value="Genomic_DNA"/>
</dbReference>
<accession>I8TSU2</accession>
<evidence type="ECO:0000313" key="2">
    <source>
        <dbReference type="EMBL" id="EIT77128.1"/>
    </source>
</evidence>